<name>A0A4Z2H319_9TELE</name>
<protein>
    <submittedName>
        <fullName evidence="2">Uncharacterized protein</fullName>
    </submittedName>
</protein>
<organism evidence="2 3">
    <name type="scientific">Liparis tanakae</name>
    <name type="common">Tanaka's snailfish</name>
    <dbReference type="NCBI Taxonomy" id="230148"/>
    <lineage>
        <taxon>Eukaryota</taxon>
        <taxon>Metazoa</taxon>
        <taxon>Chordata</taxon>
        <taxon>Craniata</taxon>
        <taxon>Vertebrata</taxon>
        <taxon>Euteleostomi</taxon>
        <taxon>Actinopterygii</taxon>
        <taxon>Neopterygii</taxon>
        <taxon>Teleostei</taxon>
        <taxon>Neoteleostei</taxon>
        <taxon>Acanthomorphata</taxon>
        <taxon>Eupercaria</taxon>
        <taxon>Perciformes</taxon>
        <taxon>Cottioidei</taxon>
        <taxon>Cottales</taxon>
        <taxon>Liparidae</taxon>
        <taxon>Liparis</taxon>
    </lineage>
</organism>
<dbReference type="Proteomes" id="UP000314294">
    <property type="component" value="Unassembled WGS sequence"/>
</dbReference>
<gene>
    <name evidence="2" type="ORF">EYF80_029592</name>
</gene>
<proteinExistence type="predicted"/>
<sequence length="129" mass="14119">MPMITASRRPSQAPENSSIPKTQCHWGGGGEKVVETSTATPATDRSLLDFLTGEGAAVRLSAGGPLRALLHPLHHQFQEGDHRLVHVNTRHRARLKSNISRKPMASLKKAVSMPTVVVNLRLNLRSVYL</sequence>
<evidence type="ECO:0000313" key="2">
    <source>
        <dbReference type="EMBL" id="TNN60159.1"/>
    </source>
</evidence>
<feature type="compositionally biased region" description="Polar residues" evidence="1">
    <location>
        <begin position="8"/>
        <end position="21"/>
    </location>
</feature>
<comment type="caution">
    <text evidence="2">The sequence shown here is derived from an EMBL/GenBank/DDBJ whole genome shotgun (WGS) entry which is preliminary data.</text>
</comment>
<keyword evidence="3" id="KW-1185">Reference proteome</keyword>
<dbReference type="EMBL" id="SRLO01000339">
    <property type="protein sequence ID" value="TNN60159.1"/>
    <property type="molecule type" value="Genomic_DNA"/>
</dbReference>
<evidence type="ECO:0000313" key="3">
    <source>
        <dbReference type="Proteomes" id="UP000314294"/>
    </source>
</evidence>
<accession>A0A4Z2H319</accession>
<reference evidence="2 3" key="1">
    <citation type="submission" date="2019-03" db="EMBL/GenBank/DDBJ databases">
        <title>First draft genome of Liparis tanakae, snailfish: a comprehensive survey of snailfish specific genes.</title>
        <authorList>
            <person name="Kim W."/>
            <person name="Song I."/>
            <person name="Jeong J.-H."/>
            <person name="Kim D."/>
            <person name="Kim S."/>
            <person name="Ryu S."/>
            <person name="Song J.Y."/>
            <person name="Lee S.K."/>
        </authorList>
    </citation>
    <scope>NUCLEOTIDE SEQUENCE [LARGE SCALE GENOMIC DNA]</scope>
    <source>
        <tissue evidence="2">Muscle</tissue>
    </source>
</reference>
<dbReference type="AlphaFoldDB" id="A0A4Z2H319"/>
<feature type="region of interest" description="Disordered" evidence="1">
    <location>
        <begin position="1"/>
        <end position="38"/>
    </location>
</feature>
<evidence type="ECO:0000256" key="1">
    <source>
        <dbReference type="SAM" id="MobiDB-lite"/>
    </source>
</evidence>